<gene>
    <name evidence="1" type="ORF">BN2614_LOCUS1</name>
</gene>
<dbReference type="AlphaFoldDB" id="A0A9X9MAK0"/>
<protein>
    <submittedName>
        <fullName evidence="1">Uncharacterized protein</fullName>
    </submittedName>
</protein>
<sequence>MKPVYLIGVLHAQTQRTKKTIKSSHSTCTMVTH</sequence>
<comment type="caution">
    <text evidence="1">The sequence shown here is derived from an EMBL/GenBank/DDBJ whole genome shotgun (WGS) entry which is preliminary data.</text>
</comment>
<dbReference type="Proteomes" id="UP000269945">
    <property type="component" value="Unassembled WGS sequence"/>
</dbReference>
<reference evidence="1 2" key="1">
    <citation type="submission" date="2018-10" db="EMBL/GenBank/DDBJ databases">
        <authorList>
            <person name="Ekblom R."/>
            <person name="Jareborg N."/>
        </authorList>
    </citation>
    <scope>NUCLEOTIDE SEQUENCE [LARGE SCALE GENOMIC DNA]</scope>
    <source>
        <tissue evidence="1">Muscle</tissue>
    </source>
</reference>
<name>A0A9X9MAK0_GULGU</name>
<dbReference type="EMBL" id="CYRY02045384">
    <property type="protein sequence ID" value="VCX40786.1"/>
    <property type="molecule type" value="Genomic_DNA"/>
</dbReference>
<evidence type="ECO:0000313" key="2">
    <source>
        <dbReference type="Proteomes" id="UP000269945"/>
    </source>
</evidence>
<proteinExistence type="predicted"/>
<keyword evidence="2" id="KW-1185">Reference proteome</keyword>
<evidence type="ECO:0000313" key="1">
    <source>
        <dbReference type="EMBL" id="VCX40786.1"/>
    </source>
</evidence>
<accession>A0A9X9MAK0</accession>
<organism evidence="1 2">
    <name type="scientific">Gulo gulo</name>
    <name type="common">Wolverine</name>
    <name type="synonym">Gluton</name>
    <dbReference type="NCBI Taxonomy" id="48420"/>
    <lineage>
        <taxon>Eukaryota</taxon>
        <taxon>Metazoa</taxon>
        <taxon>Chordata</taxon>
        <taxon>Craniata</taxon>
        <taxon>Vertebrata</taxon>
        <taxon>Euteleostomi</taxon>
        <taxon>Mammalia</taxon>
        <taxon>Eutheria</taxon>
        <taxon>Laurasiatheria</taxon>
        <taxon>Carnivora</taxon>
        <taxon>Caniformia</taxon>
        <taxon>Musteloidea</taxon>
        <taxon>Mustelidae</taxon>
        <taxon>Guloninae</taxon>
        <taxon>Gulo</taxon>
    </lineage>
</organism>